<reference evidence="7" key="1">
    <citation type="journal article" date="2019" name="Int. J. Syst. Evol. Microbiol.">
        <title>The Global Catalogue of Microorganisms (GCM) 10K type strain sequencing project: providing services to taxonomists for standard genome sequencing and annotation.</title>
        <authorList>
            <consortium name="The Broad Institute Genomics Platform"/>
            <consortium name="The Broad Institute Genome Sequencing Center for Infectious Disease"/>
            <person name="Wu L."/>
            <person name="Ma J."/>
        </authorList>
    </citation>
    <scope>NUCLEOTIDE SEQUENCE [LARGE SCALE GENOMIC DNA]</scope>
    <source>
        <strain evidence="7">JCM 9458</strain>
    </source>
</reference>
<feature type="domain" description="AMP-dependent synthetase/ligase" evidence="4">
    <location>
        <begin position="52"/>
        <end position="411"/>
    </location>
</feature>
<dbReference type="Gene3D" id="3.40.50.12780">
    <property type="entry name" value="N-terminal domain of ligase-like"/>
    <property type="match status" value="1"/>
</dbReference>
<keyword evidence="7" id="KW-1185">Reference proteome</keyword>
<accession>A0ABP6T5U9</accession>
<evidence type="ECO:0000313" key="7">
    <source>
        <dbReference type="Proteomes" id="UP001501676"/>
    </source>
</evidence>
<dbReference type="EMBL" id="BAAAYN010000038">
    <property type="protein sequence ID" value="GAA3392682.1"/>
    <property type="molecule type" value="Genomic_DNA"/>
</dbReference>
<evidence type="ECO:0000313" key="6">
    <source>
        <dbReference type="EMBL" id="GAA3392682.1"/>
    </source>
</evidence>
<name>A0ABP6T5U9_9ACTN</name>
<dbReference type="Pfam" id="PF13193">
    <property type="entry name" value="AMP-binding_C"/>
    <property type="match status" value="1"/>
</dbReference>
<feature type="domain" description="AMP-binding enzyme C-terminal" evidence="5">
    <location>
        <begin position="461"/>
        <end position="536"/>
    </location>
</feature>
<dbReference type="InterPro" id="IPR025110">
    <property type="entry name" value="AMP-bd_C"/>
</dbReference>
<dbReference type="InterPro" id="IPR042099">
    <property type="entry name" value="ANL_N_sf"/>
</dbReference>
<dbReference type="RefSeq" id="WP_345731157.1">
    <property type="nucleotide sequence ID" value="NZ_BAAAYN010000038.1"/>
</dbReference>
<dbReference type="InterPro" id="IPR045851">
    <property type="entry name" value="AMP-bd_C_sf"/>
</dbReference>
<dbReference type="Pfam" id="PF00501">
    <property type="entry name" value="AMP-binding"/>
    <property type="match status" value="1"/>
</dbReference>
<dbReference type="SUPFAM" id="SSF56801">
    <property type="entry name" value="Acetyl-CoA synthetase-like"/>
    <property type="match status" value="1"/>
</dbReference>
<dbReference type="PANTHER" id="PTHR43201">
    <property type="entry name" value="ACYL-COA SYNTHETASE"/>
    <property type="match status" value="1"/>
</dbReference>
<dbReference type="InterPro" id="IPR020845">
    <property type="entry name" value="AMP-binding_CS"/>
</dbReference>
<dbReference type="Gene3D" id="3.30.300.30">
    <property type="match status" value="1"/>
</dbReference>
<comment type="similarity">
    <text evidence="1">Belongs to the ATP-dependent AMP-binding enzyme family.</text>
</comment>
<protein>
    <submittedName>
        <fullName evidence="6">Long-chain fatty acid--CoA ligase</fullName>
    </submittedName>
</protein>
<evidence type="ECO:0000256" key="1">
    <source>
        <dbReference type="ARBA" id="ARBA00006432"/>
    </source>
</evidence>
<comment type="caution">
    <text evidence="6">The sequence shown here is derived from an EMBL/GenBank/DDBJ whole genome shotgun (WGS) entry which is preliminary data.</text>
</comment>
<proteinExistence type="inferred from homology"/>
<dbReference type="PANTHER" id="PTHR43201:SF5">
    <property type="entry name" value="MEDIUM-CHAIN ACYL-COA LIGASE ACSF2, MITOCHONDRIAL"/>
    <property type="match status" value="1"/>
</dbReference>
<organism evidence="6 7">
    <name type="scientific">Cryptosporangium minutisporangium</name>
    <dbReference type="NCBI Taxonomy" id="113569"/>
    <lineage>
        <taxon>Bacteria</taxon>
        <taxon>Bacillati</taxon>
        <taxon>Actinomycetota</taxon>
        <taxon>Actinomycetes</taxon>
        <taxon>Cryptosporangiales</taxon>
        <taxon>Cryptosporangiaceae</taxon>
        <taxon>Cryptosporangium</taxon>
    </lineage>
</organism>
<dbReference type="Proteomes" id="UP001501676">
    <property type="component" value="Unassembled WGS sequence"/>
</dbReference>
<dbReference type="GO" id="GO:0016874">
    <property type="term" value="F:ligase activity"/>
    <property type="evidence" value="ECO:0007669"/>
    <property type="project" value="UniProtKB-KW"/>
</dbReference>
<evidence type="ECO:0000256" key="2">
    <source>
        <dbReference type="ARBA" id="ARBA00022598"/>
    </source>
</evidence>
<dbReference type="InterPro" id="IPR000873">
    <property type="entry name" value="AMP-dep_synth/lig_dom"/>
</dbReference>
<gene>
    <name evidence="6" type="ORF">GCM10020369_55350</name>
</gene>
<keyword evidence="2 6" id="KW-0436">Ligase</keyword>
<sequence>MLTNDLDRLPPDMRTAMTGPGSPFELTREDVRGVPMTVFARRPAHLPALLLAAAEQHTDRPYLLFPDRQLTYKETVDQIPAVAAALRQVHGVRRGDRVAVVGPNSPEYALTLWAVAWLGAISVSLNGWWTGTEMRHGLALAQPRLLIGEERQLSRLDDGPGVPTLTFAELFASLTPGTAGVPVEPDLVEDDAVSILFTSGTTGRPKGAVITHRGLVNFAQDSQLRGYTEAIVSGQTDPPPGPPVALVVSPFFHISGLAPLMAGGPFNGMTMVFPPRGRWDPELHLELTARYGVTQWSGVPTQLLRLLRMCQADPGRYDVSTLRTIGMGGAPISTELAVLLGSVIPNARPAQGFGMSETCGQGTTIAGARMVAHPQSVGLPTPTSELALRDVDGQGIGEICLRTPSIFLGYWGDPAATDAVLDADGWYRTGDYGRIVDGMLQLESRLRDMIIRGGENIYPIEIENRLSEHPDLLDAAVIGVPHDELGQEVMAVVVARDGAGLSAADVQEWAGRVLAPFKVPAHVRFVDALPYSATGKLLKRELEKQVAA</sequence>
<feature type="region of interest" description="Disordered" evidence="3">
    <location>
        <begin position="1"/>
        <end position="23"/>
    </location>
</feature>
<feature type="compositionally biased region" description="Basic and acidic residues" evidence="3">
    <location>
        <begin position="1"/>
        <end position="11"/>
    </location>
</feature>
<dbReference type="PROSITE" id="PS00455">
    <property type="entry name" value="AMP_BINDING"/>
    <property type="match status" value="1"/>
</dbReference>
<evidence type="ECO:0000259" key="5">
    <source>
        <dbReference type="Pfam" id="PF13193"/>
    </source>
</evidence>
<evidence type="ECO:0000256" key="3">
    <source>
        <dbReference type="SAM" id="MobiDB-lite"/>
    </source>
</evidence>
<evidence type="ECO:0000259" key="4">
    <source>
        <dbReference type="Pfam" id="PF00501"/>
    </source>
</evidence>